<dbReference type="OMA" id="NMAEASH"/>
<evidence type="ECO:0000313" key="3">
    <source>
        <dbReference type="EMBL" id="OTF96474.1"/>
    </source>
</evidence>
<dbReference type="Proteomes" id="UP000215914">
    <property type="component" value="Chromosome 15"/>
</dbReference>
<evidence type="ECO:0000313" key="2">
    <source>
        <dbReference type="EMBL" id="KAF5766606.1"/>
    </source>
</evidence>
<proteinExistence type="predicted"/>
<feature type="compositionally biased region" description="Basic and acidic residues" evidence="1">
    <location>
        <begin position="66"/>
        <end position="81"/>
    </location>
</feature>
<accession>A0A251SC91</accession>
<dbReference type="Gramene" id="mRNA:HanXRQr2_Chr15g0717361">
    <property type="protein sequence ID" value="mRNA:HanXRQr2_Chr15g0717361"/>
    <property type="gene ID" value="HanXRQr2_Chr15g0717361"/>
</dbReference>
<feature type="region of interest" description="Disordered" evidence="1">
    <location>
        <begin position="59"/>
        <end position="81"/>
    </location>
</feature>
<keyword evidence="4" id="KW-1185">Reference proteome</keyword>
<evidence type="ECO:0000313" key="4">
    <source>
        <dbReference type="Proteomes" id="UP000215914"/>
    </source>
</evidence>
<dbReference type="AlphaFoldDB" id="A0A251SC91"/>
<organism evidence="3 4">
    <name type="scientific">Helianthus annuus</name>
    <name type="common">Common sunflower</name>
    <dbReference type="NCBI Taxonomy" id="4232"/>
    <lineage>
        <taxon>Eukaryota</taxon>
        <taxon>Viridiplantae</taxon>
        <taxon>Streptophyta</taxon>
        <taxon>Embryophyta</taxon>
        <taxon>Tracheophyta</taxon>
        <taxon>Spermatophyta</taxon>
        <taxon>Magnoliopsida</taxon>
        <taxon>eudicotyledons</taxon>
        <taxon>Gunneridae</taxon>
        <taxon>Pentapetalae</taxon>
        <taxon>asterids</taxon>
        <taxon>campanulids</taxon>
        <taxon>Asterales</taxon>
        <taxon>Asteraceae</taxon>
        <taxon>Asteroideae</taxon>
        <taxon>Heliantheae alliance</taxon>
        <taxon>Heliantheae</taxon>
        <taxon>Helianthus</taxon>
    </lineage>
</organism>
<protein>
    <submittedName>
        <fullName evidence="2">Transcription factor interactor and regulator CCHC(Zn) family</fullName>
    </submittedName>
</protein>
<dbReference type="PANTHER" id="PTHR34222:SF101">
    <property type="entry name" value="TRANSCRIPTION FACTOR INTERACTOR AND REGULATOR CCHC(ZN) FAMILY"/>
    <property type="match status" value="1"/>
</dbReference>
<evidence type="ECO:0000256" key="1">
    <source>
        <dbReference type="SAM" id="MobiDB-lite"/>
    </source>
</evidence>
<reference evidence="2" key="3">
    <citation type="submission" date="2020-06" db="EMBL/GenBank/DDBJ databases">
        <title>Helianthus annuus Genome sequencing and assembly Release 2.</title>
        <authorList>
            <person name="Gouzy J."/>
            <person name="Langlade N."/>
            <person name="Munos S."/>
        </authorList>
    </citation>
    <scope>NUCLEOTIDE SEQUENCE</scope>
    <source>
        <tissue evidence="2">Leaves</tissue>
    </source>
</reference>
<dbReference type="PANTHER" id="PTHR34222">
    <property type="entry name" value="GAG_PRE-INTEGRS DOMAIN-CONTAINING PROTEIN"/>
    <property type="match status" value="1"/>
</dbReference>
<reference evidence="3" key="2">
    <citation type="submission" date="2017-02" db="EMBL/GenBank/DDBJ databases">
        <title>Sunflower complete genome.</title>
        <authorList>
            <person name="Langlade N."/>
            <person name="Munos S."/>
        </authorList>
    </citation>
    <scope>NUCLEOTIDE SEQUENCE [LARGE SCALE GENOMIC DNA]</scope>
    <source>
        <tissue evidence="3">Leaves</tissue>
    </source>
</reference>
<dbReference type="EMBL" id="CM007904">
    <property type="protein sequence ID" value="OTF96474.1"/>
    <property type="molecule type" value="Genomic_DNA"/>
</dbReference>
<name>A0A251SC91_HELAN</name>
<dbReference type="EMBL" id="MNCJ02000330">
    <property type="protein sequence ID" value="KAF5766606.1"/>
    <property type="molecule type" value="Genomic_DNA"/>
</dbReference>
<gene>
    <name evidence="3" type="ORF">HannXRQ_Chr15g0494581</name>
    <name evidence="2" type="ORF">HanXRQr2_Chr15g0717361</name>
</gene>
<reference evidence="2 4" key="1">
    <citation type="journal article" date="2017" name="Nature">
        <title>The sunflower genome provides insights into oil metabolism, flowering and Asterid evolution.</title>
        <authorList>
            <person name="Badouin H."/>
            <person name="Gouzy J."/>
            <person name="Grassa C.J."/>
            <person name="Murat F."/>
            <person name="Staton S.E."/>
            <person name="Cottret L."/>
            <person name="Lelandais-Briere C."/>
            <person name="Owens G.L."/>
            <person name="Carrere S."/>
            <person name="Mayjonade B."/>
            <person name="Legrand L."/>
            <person name="Gill N."/>
            <person name="Kane N.C."/>
            <person name="Bowers J.E."/>
            <person name="Hubner S."/>
            <person name="Bellec A."/>
            <person name="Berard A."/>
            <person name="Berges H."/>
            <person name="Blanchet N."/>
            <person name="Boniface M.C."/>
            <person name="Brunel D."/>
            <person name="Catrice O."/>
            <person name="Chaidir N."/>
            <person name="Claudel C."/>
            <person name="Donnadieu C."/>
            <person name="Faraut T."/>
            <person name="Fievet G."/>
            <person name="Helmstetter N."/>
            <person name="King M."/>
            <person name="Knapp S.J."/>
            <person name="Lai Z."/>
            <person name="Le Paslier M.C."/>
            <person name="Lippi Y."/>
            <person name="Lorenzon L."/>
            <person name="Mandel J.R."/>
            <person name="Marage G."/>
            <person name="Marchand G."/>
            <person name="Marquand E."/>
            <person name="Bret-Mestries E."/>
            <person name="Morien E."/>
            <person name="Nambeesan S."/>
            <person name="Nguyen T."/>
            <person name="Pegot-Espagnet P."/>
            <person name="Pouilly N."/>
            <person name="Raftis F."/>
            <person name="Sallet E."/>
            <person name="Schiex T."/>
            <person name="Thomas J."/>
            <person name="Vandecasteele C."/>
            <person name="Vares D."/>
            <person name="Vear F."/>
            <person name="Vautrin S."/>
            <person name="Crespi M."/>
            <person name="Mangin B."/>
            <person name="Burke J.M."/>
            <person name="Salse J."/>
            <person name="Munos S."/>
            <person name="Vincourt P."/>
            <person name="Rieseberg L.H."/>
            <person name="Langlade N.B."/>
        </authorList>
    </citation>
    <scope>NUCLEOTIDE SEQUENCE [LARGE SCALE GENOMIC DNA]</scope>
    <source>
        <strain evidence="4">cv. SF193</strain>
        <tissue evidence="2">Leaves</tissue>
    </source>
</reference>
<dbReference type="InParanoid" id="A0A251SC91"/>
<sequence>MGLDNEFVVIKTQILAMNPIPSLGNAYHLVAEDERQRTISGEKTPPTEVTAFKAFVPNKRSNNFNHRQDKTTSKDQKRGDVTKQCTHCGRSGHNRDGCFKIIGYPEWWPGKVKREEGKPRAAHVETDASPVPDLTKEQYQSFLKHFVENDIKEDTVRMANMAEASHEELDWCG</sequence>